<protein>
    <submittedName>
        <fullName evidence="1">Uncharacterized protein</fullName>
    </submittedName>
</protein>
<evidence type="ECO:0000313" key="1">
    <source>
        <dbReference type="EMBL" id="PKU74026.1"/>
    </source>
</evidence>
<gene>
    <name evidence="1" type="ORF">MA16_Dca011736</name>
</gene>
<keyword evidence="2" id="KW-1185">Reference proteome</keyword>
<evidence type="ECO:0000313" key="2">
    <source>
        <dbReference type="Proteomes" id="UP000233837"/>
    </source>
</evidence>
<reference evidence="1 2" key="2">
    <citation type="journal article" date="2017" name="Nature">
        <title>The Apostasia genome and the evolution of orchids.</title>
        <authorList>
            <person name="Zhang G.Q."/>
            <person name="Liu K.W."/>
            <person name="Li Z."/>
            <person name="Lohaus R."/>
            <person name="Hsiao Y.Y."/>
            <person name="Niu S.C."/>
            <person name="Wang J.Y."/>
            <person name="Lin Y.C."/>
            <person name="Xu Q."/>
            <person name="Chen L.J."/>
            <person name="Yoshida K."/>
            <person name="Fujiwara S."/>
            <person name="Wang Z.W."/>
            <person name="Zhang Y.Q."/>
            <person name="Mitsuda N."/>
            <person name="Wang M."/>
            <person name="Liu G.H."/>
            <person name="Pecoraro L."/>
            <person name="Huang H.X."/>
            <person name="Xiao X.J."/>
            <person name="Lin M."/>
            <person name="Wu X.Y."/>
            <person name="Wu W.L."/>
            <person name="Chen Y.Y."/>
            <person name="Chang S.B."/>
            <person name="Sakamoto S."/>
            <person name="Ohme-Takagi M."/>
            <person name="Yagi M."/>
            <person name="Zeng S.J."/>
            <person name="Shen C.Y."/>
            <person name="Yeh C.M."/>
            <person name="Luo Y.B."/>
            <person name="Tsai W.C."/>
            <person name="Van de Peer Y."/>
            <person name="Liu Z.J."/>
        </authorList>
    </citation>
    <scope>NUCLEOTIDE SEQUENCE [LARGE SCALE GENOMIC DNA]</scope>
    <source>
        <tissue evidence="1">The whole plant</tissue>
    </source>
</reference>
<dbReference type="EMBL" id="KZ502700">
    <property type="protein sequence ID" value="PKU74026.1"/>
    <property type="molecule type" value="Genomic_DNA"/>
</dbReference>
<accession>A0A2I0WED9</accession>
<dbReference type="Proteomes" id="UP000233837">
    <property type="component" value="Unassembled WGS sequence"/>
</dbReference>
<proteinExistence type="predicted"/>
<dbReference type="AlphaFoldDB" id="A0A2I0WED9"/>
<organism evidence="1 2">
    <name type="scientific">Dendrobium catenatum</name>
    <dbReference type="NCBI Taxonomy" id="906689"/>
    <lineage>
        <taxon>Eukaryota</taxon>
        <taxon>Viridiplantae</taxon>
        <taxon>Streptophyta</taxon>
        <taxon>Embryophyta</taxon>
        <taxon>Tracheophyta</taxon>
        <taxon>Spermatophyta</taxon>
        <taxon>Magnoliopsida</taxon>
        <taxon>Liliopsida</taxon>
        <taxon>Asparagales</taxon>
        <taxon>Orchidaceae</taxon>
        <taxon>Epidendroideae</taxon>
        <taxon>Malaxideae</taxon>
        <taxon>Dendrobiinae</taxon>
        <taxon>Dendrobium</taxon>
    </lineage>
</organism>
<sequence length="165" mass="18575">MENRFLTNFVNPLVKMFCKFCLAQRRVCQIVLQKISCSNPLLSSALYKYTLISLSNSLPLRSSRFPSALWLPSLNWVTILAVDAELNLLTRSALISEDYQLTTLLLSSRLPSALWLPSLTRLTILALHAELNPITRSVVVAEDSQFTRSVIDTIRKTLLAHEIGT</sequence>
<name>A0A2I0WED9_9ASPA</name>
<reference evidence="1 2" key="1">
    <citation type="journal article" date="2016" name="Sci. Rep.">
        <title>The Dendrobium catenatum Lindl. genome sequence provides insights into polysaccharide synthase, floral development and adaptive evolution.</title>
        <authorList>
            <person name="Zhang G.Q."/>
            <person name="Xu Q."/>
            <person name="Bian C."/>
            <person name="Tsai W.C."/>
            <person name="Yeh C.M."/>
            <person name="Liu K.W."/>
            <person name="Yoshida K."/>
            <person name="Zhang L.S."/>
            <person name="Chang S.B."/>
            <person name="Chen F."/>
            <person name="Shi Y."/>
            <person name="Su Y.Y."/>
            <person name="Zhang Y.Q."/>
            <person name="Chen L.J."/>
            <person name="Yin Y."/>
            <person name="Lin M."/>
            <person name="Huang H."/>
            <person name="Deng H."/>
            <person name="Wang Z.W."/>
            <person name="Zhu S.L."/>
            <person name="Zhao X."/>
            <person name="Deng C."/>
            <person name="Niu S.C."/>
            <person name="Huang J."/>
            <person name="Wang M."/>
            <person name="Liu G.H."/>
            <person name="Yang H.J."/>
            <person name="Xiao X.J."/>
            <person name="Hsiao Y.Y."/>
            <person name="Wu W.L."/>
            <person name="Chen Y.Y."/>
            <person name="Mitsuda N."/>
            <person name="Ohme-Takagi M."/>
            <person name="Luo Y.B."/>
            <person name="Van de Peer Y."/>
            <person name="Liu Z.J."/>
        </authorList>
    </citation>
    <scope>NUCLEOTIDE SEQUENCE [LARGE SCALE GENOMIC DNA]</scope>
    <source>
        <tissue evidence="1">The whole plant</tissue>
    </source>
</reference>